<dbReference type="Proteomes" id="UP001153069">
    <property type="component" value="Unassembled WGS sequence"/>
</dbReference>
<comment type="caution">
    <text evidence="3">The sequence shown here is derived from an EMBL/GenBank/DDBJ whole genome shotgun (WGS) entry which is preliminary data.</text>
</comment>
<sequence>MSRAIIAVLRLTTLVLLLQCIVCQAQDDVCACAFQPEDPPECRVYGQLGDDVLIPWYRASQECLDVFQIKDQAIDPVILDSIYGSDPPNVNALVSFLRFNEGSTVANGIKLSMDEYFVEESDTGRVIFKAQIMDANGNTVNCRDDGVGDCWNVVKDYLNTPEGQQEMTEIGVTLYNQQAVSLEKEQSLVRIRLCSDGATTECEPLSGQVQDKVQELAGTKDCSAYGLGPRTDNLPYCGSSSSSSTTTTAEGTTDGNNISSSTQAEPKSSAWSIIGAGSTSLFRVRFSGWILAAVLIGL</sequence>
<evidence type="ECO:0000313" key="4">
    <source>
        <dbReference type="Proteomes" id="UP001153069"/>
    </source>
</evidence>
<feature type="chain" id="PRO_5040329730" evidence="2">
    <location>
        <begin position="26"/>
        <end position="298"/>
    </location>
</feature>
<name>A0A9N8DID0_9STRA</name>
<dbReference type="OrthoDB" id="48948at2759"/>
<protein>
    <submittedName>
        <fullName evidence="3">Uncharacterized protein</fullName>
    </submittedName>
</protein>
<dbReference type="EMBL" id="CAICTM010000136">
    <property type="protein sequence ID" value="CAB9502455.1"/>
    <property type="molecule type" value="Genomic_DNA"/>
</dbReference>
<feature type="region of interest" description="Disordered" evidence="1">
    <location>
        <begin position="236"/>
        <end position="263"/>
    </location>
</feature>
<feature type="signal peptide" evidence="2">
    <location>
        <begin position="1"/>
        <end position="25"/>
    </location>
</feature>
<reference evidence="3" key="1">
    <citation type="submission" date="2020-06" db="EMBL/GenBank/DDBJ databases">
        <authorList>
            <consortium name="Plant Systems Biology data submission"/>
        </authorList>
    </citation>
    <scope>NUCLEOTIDE SEQUENCE</scope>
    <source>
        <strain evidence="3">D6</strain>
    </source>
</reference>
<keyword evidence="4" id="KW-1185">Reference proteome</keyword>
<feature type="compositionally biased region" description="Low complexity" evidence="1">
    <location>
        <begin position="239"/>
        <end position="248"/>
    </location>
</feature>
<gene>
    <name evidence="3" type="ORF">SEMRO_137_G064340.1</name>
</gene>
<proteinExistence type="predicted"/>
<feature type="compositionally biased region" description="Polar residues" evidence="1">
    <location>
        <begin position="249"/>
        <end position="263"/>
    </location>
</feature>
<dbReference type="AlphaFoldDB" id="A0A9N8DID0"/>
<accession>A0A9N8DID0</accession>
<organism evidence="3 4">
    <name type="scientific">Seminavis robusta</name>
    <dbReference type="NCBI Taxonomy" id="568900"/>
    <lineage>
        <taxon>Eukaryota</taxon>
        <taxon>Sar</taxon>
        <taxon>Stramenopiles</taxon>
        <taxon>Ochrophyta</taxon>
        <taxon>Bacillariophyta</taxon>
        <taxon>Bacillariophyceae</taxon>
        <taxon>Bacillariophycidae</taxon>
        <taxon>Naviculales</taxon>
        <taxon>Naviculaceae</taxon>
        <taxon>Seminavis</taxon>
    </lineage>
</organism>
<evidence type="ECO:0000313" key="3">
    <source>
        <dbReference type="EMBL" id="CAB9502455.1"/>
    </source>
</evidence>
<evidence type="ECO:0000256" key="2">
    <source>
        <dbReference type="SAM" id="SignalP"/>
    </source>
</evidence>
<keyword evidence="2" id="KW-0732">Signal</keyword>
<evidence type="ECO:0000256" key="1">
    <source>
        <dbReference type="SAM" id="MobiDB-lite"/>
    </source>
</evidence>